<keyword evidence="5" id="KW-0449">Lipoprotein</keyword>
<comment type="caution">
    <text evidence="8">The sequence shown here is derived from an EMBL/GenBank/DDBJ whole genome shotgun (WGS) entry which is preliminary data.</text>
</comment>
<dbReference type="RefSeq" id="WP_377536451.1">
    <property type="nucleotide sequence ID" value="NZ_JBHSQQ010000038.1"/>
</dbReference>
<feature type="chain" id="PRO_5045142469" evidence="7">
    <location>
        <begin position="27"/>
        <end position="439"/>
    </location>
</feature>
<dbReference type="PANTHER" id="PTHR43649:SF33">
    <property type="entry name" value="POLYGALACTURONAN_RHAMNOGALACTURONAN-BINDING PROTEIN YTCQ"/>
    <property type="match status" value="1"/>
</dbReference>
<dbReference type="Proteomes" id="UP001596207">
    <property type="component" value="Unassembled WGS sequence"/>
</dbReference>
<dbReference type="SUPFAM" id="SSF53850">
    <property type="entry name" value="Periplasmic binding protein-like II"/>
    <property type="match status" value="1"/>
</dbReference>
<keyword evidence="4" id="KW-0564">Palmitate</keyword>
<feature type="region of interest" description="Disordered" evidence="6">
    <location>
        <begin position="417"/>
        <end position="439"/>
    </location>
</feature>
<dbReference type="EMBL" id="JBHSQQ010000038">
    <property type="protein sequence ID" value="MFC5941744.1"/>
    <property type="molecule type" value="Genomic_DNA"/>
</dbReference>
<dbReference type="Gene3D" id="3.40.190.10">
    <property type="entry name" value="Periplasmic binding protein-like II"/>
    <property type="match status" value="1"/>
</dbReference>
<keyword evidence="9" id="KW-1185">Reference proteome</keyword>
<evidence type="ECO:0000256" key="4">
    <source>
        <dbReference type="ARBA" id="ARBA00023139"/>
    </source>
</evidence>
<evidence type="ECO:0000256" key="3">
    <source>
        <dbReference type="ARBA" id="ARBA00023136"/>
    </source>
</evidence>
<evidence type="ECO:0000313" key="9">
    <source>
        <dbReference type="Proteomes" id="UP001596207"/>
    </source>
</evidence>
<dbReference type="CDD" id="cd13585">
    <property type="entry name" value="PBP2_TMBP_like"/>
    <property type="match status" value="1"/>
</dbReference>
<evidence type="ECO:0000256" key="1">
    <source>
        <dbReference type="ARBA" id="ARBA00022475"/>
    </source>
</evidence>
<evidence type="ECO:0000256" key="2">
    <source>
        <dbReference type="ARBA" id="ARBA00022729"/>
    </source>
</evidence>
<proteinExistence type="predicted"/>
<evidence type="ECO:0000256" key="7">
    <source>
        <dbReference type="SAM" id="SignalP"/>
    </source>
</evidence>
<reference evidence="9" key="1">
    <citation type="journal article" date="2019" name="Int. J. Syst. Evol. Microbiol.">
        <title>The Global Catalogue of Microorganisms (GCM) 10K type strain sequencing project: providing services to taxonomists for standard genome sequencing and annotation.</title>
        <authorList>
            <consortium name="The Broad Institute Genomics Platform"/>
            <consortium name="The Broad Institute Genome Sequencing Center for Infectious Disease"/>
            <person name="Wu L."/>
            <person name="Ma J."/>
        </authorList>
    </citation>
    <scope>NUCLEOTIDE SEQUENCE [LARGE SCALE GENOMIC DNA]</scope>
    <source>
        <strain evidence="9">CGMCC 4.7173</strain>
    </source>
</reference>
<name>A0ABW1HNC0_9ACTN</name>
<evidence type="ECO:0000313" key="8">
    <source>
        <dbReference type="EMBL" id="MFC5941744.1"/>
    </source>
</evidence>
<dbReference type="InterPro" id="IPR006059">
    <property type="entry name" value="SBP"/>
</dbReference>
<keyword evidence="1" id="KW-1003">Cell membrane</keyword>
<organism evidence="8 9">
    <name type="scientific">Micromonospora harpali</name>
    <dbReference type="NCBI Taxonomy" id="1490225"/>
    <lineage>
        <taxon>Bacteria</taxon>
        <taxon>Bacillati</taxon>
        <taxon>Actinomycetota</taxon>
        <taxon>Actinomycetes</taxon>
        <taxon>Micromonosporales</taxon>
        <taxon>Micromonosporaceae</taxon>
        <taxon>Micromonospora</taxon>
    </lineage>
</organism>
<feature type="compositionally biased region" description="Basic residues" evidence="6">
    <location>
        <begin position="428"/>
        <end position="439"/>
    </location>
</feature>
<evidence type="ECO:0000256" key="5">
    <source>
        <dbReference type="ARBA" id="ARBA00023288"/>
    </source>
</evidence>
<sequence length="439" mass="47170">MTTRATQLKRLIGAVTVAATVATVAACGSGDSGDAAADGTVTLEFAQWWGAELPAGDFDKIINDFTAQNPNIKIKLLSAPYASTKQQLVTAAASKTLPDVVGLDGAWVNDFAKQGAIADMSKLMTDANYDSSQLASQIQLDGKTYMIPVVNFVYPLFVNKDLLTKAGVADVPATRSEFLDAAKKVSATGDNVKGWALPLDTAVPNGIQNDVMSWLWASGGSMLTDGKPNLTSPQVKSTVEFVKSLNDAGVIAPGSLTMKEQDKVEKFTNGQVGMMIDSLAHINLIKKNKPDLNFEVAALPAEDGYTGKRGIPYASWGIGISNSTKHKAEAFKFVSYLMSQETNAKLSTIANGFPGNKNAEPDFSNSDPLFKSAFDIYKQGYPANEFVGLPKAEDLMRSFDEQLQLVLTGKQSVDDALSKSQESWTAPVHRRGARPRRQR</sequence>
<keyword evidence="2 7" id="KW-0732">Signal</keyword>
<dbReference type="InterPro" id="IPR050490">
    <property type="entry name" value="Bact_solute-bd_prot1"/>
</dbReference>
<evidence type="ECO:0000256" key="6">
    <source>
        <dbReference type="SAM" id="MobiDB-lite"/>
    </source>
</evidence>
<keyword evidence="3" id="KW-0472">Membrane</keyword>
<gene>
    <name evidence="8" type="ORF">ACFPZ4_09660</name>
</gene>
<dbReference type="PROSITE" id="PS51257">
    <property type="entry name" value="PROKAR_LIPOPROTEIN"/>
    <property type="match status" value="1"/>
</dbReference>
<feature type="signal peptide" evidence="7">
    <location>
        <begin position="1"/>
        <end position="26"/>
    </location>
</feature>
<accession>A0ABW1HNC0</accession>
<protein>
    <submittedName>
        <fullName evidence="8">ABC transporter substrate-binding protein</fullName>
    </submittedName>
</protein>
<dbReference type="Pfam" id="PF13416">
    <property type="entry name" value="SBP_bac_8"/>
    <property type="match status" value="1"/>
</dbReference>
<dbReference type="PANTHER" id="PTHR43649">
    <property type="entry name" value="ARABINOSE-BINDING PROTEIN-RELATED"/>
    <property type="match status" value="1"/>
</dbReference>